<feature type="region of interest" description="Disordered" evidence="2">
    <location>
        <begin position="187"/>
        <end position="207"/>
    </location>
</feature>
<protein>
    <submittedName>
        <fullName evidence="3">Uncharacterized protein</fullName>
    </submittedName>
</protein>
<dbReference type="KEGG" id="cre:CHLRE_02g104126v5"/>
<feature type="coiled-coil region" evidence="1">
    <location>
        <begin position="390"/>
        <end position="531"/>
    </location>
</feature>
<feature type="compositionally biased region" description="Polar residues" evidence="2">
    <location>
        <begin position="913"/>
        <end position="924"/>
    </location>
</feature>
<dbReference type="InParanoid" id="A0A2K3E2J0"/>
<dbReference type="GeneID" id="66052438"/>
<feature type="region of interest" description="Disordered" evidence="2">
    <location>
        <begin position="910"/>
        <end position="935"/>
    </location>
</feature>
<feature type="coiled-coil region" evidence="1">
    <location>
        <begin position="783"/>
        <end position="845"/>
    </location>
</feature>
<reference evidence="3 4" key="1">
    <citation type="journal article" date="2007" name="Science">
        <title>The Chlamydomonas genome reveals the evolution of key animal and plant functions.</title>
        <authorList>
            <person name="Merchant S.S."/>
            <person name="Prochnik S.E."/>
            <person name="Vallon O."/>
            <person name="Harris E.H."/>
            <person name="Karpowicz S.J."/>
            <person name="Witman G.B."/>
            <person name="Terry A."/>
            <person name="Salamov A."/>
            <person name="Fritz-Laylin L.K."/>
            <person name="Marechal-Drouard L."/>
            <person name="Marshall W.F."/>
            <person name="Qu L.H."/>
            <person name="Nelson D.R."/>
            <person name="Sanderfoot A.A."/>
            <person name="Spalding M.H."/>
            <person name="Kapitonov V.V."/>
            <person name="Ren Q."/>
            <person name="Ferris P."/>
            <person name="Lindquist E."/>
            <person name="Shapiro H."/>
            <person name="Lucas S.M."/>
            <person name="Grimwood J."/>
            <person name="Schmutz J."/>
            <person name="Cardol P."/>
            <person name="Cerutti H."/>
            <person name="Chanfreau G."/>
            <person name="Chen C.L."/>
            <person name="Cognat V."/>
            <person name="Croft M.T."/>
            <person name="Dent R."/>
            <person name="Dutcher S."/>
            <person name="Fernandez E."/>
            <person name="Fukuzawa H."/>
            <person name="Gonzalez-Ballester D."/>
            <person name="Gonzalez-Halphen D."/>
            <person name="Hallmann A."/>
            <person name="Hanikenne M."/>
            <person name="Hippler M."/>
            <person name="Inwood W."/>
            <person name="Jabbari K."/>
            <person name="Kalanon M."/>
            <person name="Kuras R."/>
            <person name="Lefebvre P.A."/>
            <person name="Lemaire S.D."/>
            <person name="Lobanov A.V."/>
            <person name="Lohr M."/>
            <person name="Manuell A."/>
            <person name="Meier I."/>
            <person name="Mets L."/>
            <person name="Mittag M."/>
            <person name="Mittelmeier T."/>
            <person name="Moroney J.V."/>
            <person name="Moseley J."/>
            <person name="Napoli C."/>
            <person name="Nedelcu A.M."/>
            <person name="Niyogi K."/>
            <person name="Novoselov S.V."/>
            <person name="Paulsen I.T."/>
            <person name="Pazour G."/>
            <person name="Purton S."/>
            <person name="Ral J.P."/>
            <person name="Riano-Pachon D.M."/>
            <person name="Riekhof W."/>
            <person name="Rymarquis L."/>
            <person name="Schroda M."/>
            <person name="Stern D."/>
            <person name="Umen J."/>
            <person name="Willows R."/>
            <person name="Wilson N."/>
            <person name="Zimmer S.L."/>
            <person name="Allmer J."/>
            <person name="Balk J."/>
            <person name="Bisova K."/>
            <person name="Chen C.J."/>
            <person name="Elias M."/>
            <person name="Gendler K."/>
            <person name="Hauser C."/>
            <person name="Lamb M.R."/>
            <person name="Ledford H."/>
            <person name="Long J.C."/>
            <person name="Minagawa J."/>
            <person name="Page M.D."/>
            <person name="Pan J."/>
            <person name="Pootakham W."/>
            <person name="Roje S."/>
            <person name="Rose A."/>
            <person name="Stahlberg E."/>
            <person name="Terauchi A.M."/>
            <person name="Yang P."/>
            <person name="Ball S."/>
            <person name="Bowler C."/>
            <person name="Dieckmann C.L."/>
            <person name="Gladyshev V.N."/>
            <person name="Green P."/>
            <person name="Jorgensen R."/>
            <person name="Mayfield S."/>
            <person name="Mueller-Roeber B."/>
            <person name="Rajamani S."/>
            <person name="Sayre R.T."/>
            <person name="Brokstein P."/>
            <person name="Dubchak I."/>
            <person name="Goodstein D."/>
            <person name="Hornick L."/>
            <person name="Huang Y.W."/>
            <person name="Jhaveri J."/>
            <person name="Luo Y."/>
            <person name="Martinez D."/>
            <person name="Ngau W.C."/>
            <person name="Otillar B."/>
            <person name="Poliakov A."/>
            <person name="Porter A."/>
            <person name="Szajkowski L."/>
            <person name="Werner G."/>
            <person name="Zhou K."/>
            <person name="Grigoriev I.V."/>
            <person name="Rokhsar D.S."/>
            <person name="Grossman A.R."/>
        </authorList>
    </citation>
    <scope>NUCLEOTIDE SEQUENCE [LARGE SCALE GENOMIC DNA]</scope>
    <source>
        <strain evidence="4">CC-503</strain>
    </source>
</reference>
<dbReference type="EMBL" id="CM008963">
    <property type="protein sequence ID" value="PNW86985.1"/>
    <property type="molecule type" value="Genomic_DNA"/>
</dbReference>
<dbReference type="AlphaFoldDB" id="A0A2K3E2J0"/>
<dbReference type="PANTHER" id="PTHR23159">
    <property type="entry name" value="CENTROSOMAL PROTEIN 2"/>
    <property type="match status" value="1"/>
</dbReference>
<name>A0A2K3E2J0_CHLRE</name>
<organism evidence="3 4">
    <name type="scientific">Chlamydomonas reinhardtii</name>
    <name type="common">Chlamydomonas smithii</name>
    <dbReference type="NCBI Taxonomy" id="3055"/>
    <lineage>
        <taxon>Eukaryota</taxon>
        <taxon>Viridiplantae</taxon>
        <taxon>Chlorophyta</taxon>
        <taxon>core chlorophytes</taxon>
        <taxon>Chlorophyceae</taxon>
        <taxon>CS clade</taxon>
        <taxon>Chlamydomonadales</taxon>
        <taxon>Chlamydomonadaceae</taxon>
        <taxon>Chlamydomonas</taxon>
    </lineage>
</organism>
<accession>A0A2K3E2J0</accession>
<feature type="region of interest" description="Disordered" evidence="2">
    <location>
        <begin position="1006"/>
        <end position="1028"/>
    </location>
</feature>
<dbReference type="RefSeq" id="XP_042927401.1">
    <property type="nucleotide sequence ID" value="XM_043059767.1"/>
</dbReference>
<evidence type="ECO:0000256" key="1">
    <source>
        <dbReference type="SAM" id="Coils"/>
    </source>
</evidence>
<dbReference type="PANTHER" id="PTHR23159:SF66">
    <property type="entry name" value="OS04G0158400 PROTEIN"/>
    <property type="match status" value="1"/>
</dbReference>
<proteinExistence type="predicted"/>
<feature type="coiled-coil region" evidence="1">
    <location>
        <begin position="647"/>
        <end position="681"/>
    </location>
</feature>
<gene>
    <name evidence="3" type="ORF">CHLRE_02g104126v5</name>
</gene>
<dbReference type="STRING" id="3055.A0A2K3E2J0"/>
<evidence type="ECO:0000313" key="4">
    <source>
        <dbReference type="Proteomes" id="UP000006906"/>
    </source>
</evidence>
<dbReference type="Gramene" id="PNW86985">
    <property type="protein sequence ID" value="PNW86985"/>
    <property type="gene ID" value="CHLRE_02g104126v5"/>
</dbReference>
<evidence type="ECO:0000313" key="3">
    <source>
        <dbReference type="EMBL" id="PNW86985.1"/>
    </source>
</evidence>
<feature type="region of interest" description="Disordered" evidence="2">
    <location>
        <begin position="89"/>
        <end position="144"/>
    </location>
</feature>
<sequence>MHASAAFIPGVSAGSPRSTLVITGADLAIQPFPQLQTGPFQSAVFEPESKPLAQEGPLTYYPSYSTVDPQHKWQRIRDWASQDSVTALEPAAPATAQDRAEPSFLSAGPAGLHGGGGNASAAIAAGSPNPLPSGAGGAGSDSSASIDSTLLEMELERARASLRVATAGAAGRLSAEGSVGRLFGGASTTFGAPPAPGPGPRPGLAASREPSFAGLGPVPSTGRVAPHPPGQHVTARADTFQAGLGAIGEMSALLNASLEGSVLAAGAGGTVTAGRTGAAGSVGISGYVHSMQHAHAAFSVERAALEARCRAAEEALSAAERRHAAALEPLQSRVSTLETSLAAERQLCGQLQEQLQVELQRLRTATEGETAARAAEAAAREMLAVSGQSLEVERRRVDDAAAKAAEASREVTSRIAALEEERSGLEKQLKQEKNHASGLHKQLREAQRQEQALLEKLGASEGARQQQEMRLEAAAEQVSAMRSELQLLNAKLAARDKQLLQHVKDVEETQLASLRTELAAAQSRAQSSEAAYSQLRSTLAAVHAAMGPQALAAAFGYSEQLLSGLSAGAAEYGGLADRLMAARVVAEEDGKAVVTRIKELVAMTRNLYMTAERREVALSTEMDSAMATLRQTNTDAEARLASCNTALRTTTQRVEELTNHLQESRARCSELDAAVQAARQALAVEQQSGEGLRATVLELQAEMSRLRVRVADTEGAERELSSSRGQVAQLQSLTAALQAQVEQLGGMAERSGQAVETKDERIRELRTALAAAMDGASKAEGHANALLRQKQEVADALEAERRRCADLESVVKASEHELERVRSEADAAEGAFAQLSQQVAEATRLAVAQAREMQQGSIGSGSSRDAPAHTSPMLLYATSEHLERACVDAAGQLTALEAYLAARGYQGAGWQQRPGTASSRSGPWQDSAGRAGTHGQAAPEALVVAGELDEAPKLCVRALLACMRQLHAQQALTHQQLITAQQHLRSVQPEGSGVHTPAAIARSMGRTLSTPTKSGTSGQQQQQQQQQQQYDATLALPVHELAVAVATLADAARQVGGHASHAST</sequence>
<dbReference type="Proteomes" id="UP000006906">
    <property type="component" value="Chromosome 2"/>
</dbReference>
<feature type="compositionally biased region" description="Low complexity" evidence="2">
    <location>
        <begin position="119"/>
        <end position="128"/>
    </location>
</feature>
<feature type="compositionally biased region" description="Low complexity" evidence="2">
    <location>
        <begin position="1019"/>
        <end position="1028"/>
    </location>
</feature>
<evidence type="ECO:0000256" key="2">
    <source>
        <dbReference type="SAM" id="MobiDB-lite"/>
    </source>
</evidence>
<keyword evidence="1" id="KW-0175">Coiled coil</keyword>
<keyword evidence="4" id="KW-1185">Reference proteome</keyword>
<dbReference type="OrthoDB" id="568511at2759"/>
<feature type="compositionally biased region" description="Polar residues" evidence="2">
    <location>
        <begin position="1006"/>
        <end position="1018"/>
    </location>
</feature>